<dbReference type="Proteomes" id="UP000593561">
    <property type="component" value="Unassembled WGS sequence"/>
</dbReference>
<evidence type="ECO:0000313" key="2">
    <source>
        <dbReference type="Proteomes" id="UP000593561"/>
    </source>
</evidence>
<proteinExistence type="predicted"/>
<gene>
    <name evidence="1" type="ORF">Godav_025590</name>
</gene>
<dbReference type="AlphaFoldDB" id="A0A7J8TAX7"/>
<dbReference type="EMBL" id="JABFAC010241388">
    <property type="protein sequence ID" value="MBA0635302.1"/>
    <property type="molecule type" value="Genomic_DNA"/>
</dbReference>
<evidence type="ECO:0000313" key="1">
    <source>
        <dbReference type="EMBL" id="MBA0635302.1"/>
    </source>
</evidence>
<reference evidence="1 2" key="1">
    <citation type="journal article" date="2019" name="Genome Biol. Evol.">
        <title>Insights into the evolution of the New World diploid cottons (Gossypium, subgenus Houzingenia) based on genome sequencing.</title>
        <authorList>
            <person name="Grover C.E."/>
            <person name="Arick M.A. 2nd"/>
            <person name="Thrash A."/>
            <person name="Conover J.L."/>
            <person name="Sanders W.S."/>
            <person name="Peterson D.G."/>
            <person name="Frelichowski J.E."/>
            <person name="Scheffler J.A."/>
            <person name="Scheffler B.E."/>
            <person name="Wendel J.F."/>
        </authorList>
    </citation>
    <scope>NUCLEOTIDE SEQUENCE [LARGE SCALE GENOMIC DNA]</scope>
    <source>
        <strain evidence="1">27</strain>
        <tissue evidence="1">Leaf</tissue>
    </source>
</reference>
<keyword evidence="2" id="KW-1185">Reference proteome</keyword>
<organism evidence="1 2">
    <name type="scientific">Gossypium davidsonii</name>
    <name type="common">Davidson's cotton</name>
    <name type="synonym">Gossypium klotzschianum subsp. davidsonii</name>
    <dbReference type="NCBI Taxonomy" id="34287"/>
    <lineage>
        <taxon>Eukaryota</taxon>
        <taxon>Viridiplantae</taxon>
        <taxon>Streptophyta</taxon>
        <taxon>Embryophyta</taxon>
        <taxon>Tracheophyta</taxon>
        <taxon>Spermatophyta</taxon>
        <taxon>Magnoliopsida</taxon>
        <taxon>eudicotyledons</taxon>
        <taxon>Gunneridae</taxon>
        <taxon>Pentapetalae</taxon>
        <taxon>rosids</taxon>
        <taxon>malvids</taxon>
        <taxon>Malvales</taxon>
        <taxon>Malvaceae</taxon>
        <taxon>Malvoideae</taxon>
        <taxon>Gossypium</taxon>
    </lineage>
</organism>
<protein>
    <submittedName>
        <fullName evidence="1">Uncharacterized protein</fullName>
    </submittedName>
</protein>
<sequence length="206" mass="22414">MWWLRHKETLVAEPMGIRGQSLGSGNDSFGSRFSVLNQVGDLGSDLKVANGDFSREKVRERGAVGDGGLKIRANIGVKKNSRPKFEAGRGSATGHGALLGPAKNISLLKIWARNLILVWINFWAKVLWNWRKMSVEKPGLVLVSSSGADKSGFTDRKGGIKSNKNRVAVRIQMLFGDEGVVLNLLTRVSGAKADSIIAKLGFQFSH</sequence>
<name>A0A7J8TAX7_GOSDV</name>
<accession>A0A7J8TAX7</accession>
<comment type="caution">
    <text evidence="1">The sequence shown here is derived from an EMBL/GenBank/DDBJ whole genome shotgun (WGS) entry which is preliminary data.</text>
</comment>